<dbReference type="InterPro" id="IPR011204">
    <property type="entry name" value="Virulence_RhuM-like"/>
</dbReference>
<gene>
    <name evidence="1" type="ORF">H8B21_13870</name>
</gene>
<reference evidence="1 2" key="1">
    <citation type="submission" date="2020-08" db="EMBL/GenBank/DDBJ databases">
        <title>Sphingobacterium sp. DN00404 isolated from aquaculture water.</title>
        <authorList>
            <person name="Zhang M."/>
        </authorList>
    </citation>
    <scope>NUCLEOTIDE SEQUENCE [LARGE SCALE GENOMIC DNA]</scope>
    <source>
        <strain evidence="1 2">KCTC 42746</strain>
    </source>
</reference>
<dbReference type="Pfam" id="PF13310">
    <property type="entry name" value="Virulence_RhuM"/>
    <property type="match status" value="1"/>
</dbReference>
<evidence type="ECO:0000313" key="1">
    <source>
        <dbReference type="EMBL" id="MBD1422658.1"/>
    </source>
</evidence>
<name>A0ABR7XUE4_9SPHI</name>
<dbReference type="PANTHER" id="PTHR35810:SF1">
    <property type="entry name" value="CYTOPLASMIC PROTEIN"/>
    <property type="match status" value="1"/>
</dbReference>
<sequence>MSSSKSTINEHVLNIFKEGELVEDEVEKNRKFRFFYQAYKYYNLDAIISVGYRVKSHQGTKFRLLYVRKGGKFLMFVNRFFSQY</sequence>
<dbReference type="EMBL" id="JACNYL010000003">
    <property type="protein sequence ID" value="MBD1422658.1"/>
    <property type="molecule type" value="Genomic_DNA"/>
</dbReference>
<protein>
    <submittedName>
        <fullName evidence="1">Virulence RhuM family protein</fullName>
    </submittedName>
</protein>
<evidence type="ECO:0000313" key="2">
    <source>
        <dbReference type="Proteomes" id="UP000651112"/>
    </source>
</evidence>
<proteinExistence type="predicted"/>
<dbReference type="PANTHER" id="PTHR35810">
    <property type="entry name" value="CYTOPLASMIC PROTEIN-RELATED"/>
    <property type="match status" value="1"/>
</dbReference>
<organism evidence="1 2">
    <name type="scientific">Sphingobacterium chuzhouense</name>
    <dbReference type="NCBI Taxonomy" id="1742264"/>
    <lineage>
        <taxon>Bacteria</taxon>
        <taxon>Pseudomonadati</taxon>
        <taxon>Bacteroidota</taxon>
        <taxon>Sphingobacteriia</taxon>
        <taxon>Sphingobacteriales</taxon>
        <taxon>Sphingobacteriaceae</taxon>
        <taxon>Sphingobacterium</taxon>
    </lineage>
</organism>
<comment type="caution">
    <text evidence="1">The sequence shown here is derived from an EMBL/GenBank/DDBJ whole genome shotgun (WGS) entry which is preliminary data.</text>
</comment>
<dbReference type="Proteomes" id="UP000651112">
    <property type="component" value="Unassembled WGS sequence"/>
</dbReference>
<accession>A0ABR7XUE4</accession>
<keyword evidence="2" id="KW-1185">Reference proteome</keyword>